<dbReference type="Gene3D" id="3.40.50.1110">
    <property type="entry name" value="SGNH hydrolase"/>
    <property type="match status" value="1"/>
</dbReference>
<reference evidence="2 3" key="1">
    <citation type="submission" date="2023-10" db="EMBL/GenBank/DDBJ databases">
        <title>Virgibacillus halophilus 5B73C genome.</title>
        <authorList>
            <person name="Miliotis G."/>
            <person name="Sengupta P."/>
            <person name="Hameed A."/>
            <person name="Chuvochina M."/>
            <person name="Mcdonagh F."/>
            <person name="Simpson A.C."/>
            <person name="Singh N.K."/>
            <person name="Rekha P.D."/>
            <person name="Raman K."/>
            <person name="Hugenholtz P."/>
            <person name="Venkateswaran K."/>
        </authorList>
    </citation>
    <scope>NUCLEOTIDE SEQUENCE [LARGE SCALE GENOMIC DNA]</scope>
    <source>
        <strain evidence="2 3">5B73C</strain>
    </source>
</reference>
<dbReference type="PANTHER" id="PTHR43784">
    <property type="entry name" value="GDSL-LIKE LIPASE/ACYLHYDROLASE, PUTATIVE (AFU_ORTHOLOGUE AFUA_2G00820)-RELATED"/>
    <property type="match status" value="1"/>
</dbReference>
<proteinExistence type="predicted"/>
<name>A0ABU5C2Q6_9BACI</name>
<dbReference type="SUPFAM" id="SSF52266">
    <property type="entry name" value="SGNH hydrolase"/>
    <property type="match status" value="1"/>
</dbReference>
<evidence type="ECO:0000313" key="3">
    <source>
        <dbReference type="Proteomes" id="UP001281447"/>
    </source>
</evidence>
<accession>A0ABU5C2Q6</accession>
<feature type="region of interest" description="Disordered" evidence="1">
    <location>
        <begin position="24"/>
        <end position="45"/>
    </location>
</feature>
<comment type="caution">
    <text evidence="2">The sequence shown here is derived from an EMBL/GenBank/DDBJ whole genome shotgun (WGS) entry which is preliminary data.</text>
</comment>
<gene>
    <name evidence="2" type="ORF">RWE15_02975</name>
</gene>
<dbReference type="InterPro" id="IPR036514">
    <property type="entry name" value="SGNH_hydro_sf"/>
</dbReference>
<dbReference type="InterPro" id="IPR053140">
    <property type="entry name" value="GDSL_Rv0518-like"/>
</dbReference>
<evidence type="ECO:0000313" key="2">
    <source>
        <dbReference type="EMBL" id="MDY0393591.1"/>
    </source>
</evidence>
<dbReference type="Pfam" id="PF00657">
    <property type="entry name" value="Lipase_GDSL"/>
    <property type="match status" value="1"/>
</dbReference>
<dbReference type="InterPro" id="IPR001087">
    <property type="entry name" value="GDSL"/>
</dbReference>
<dbReference type="Proteomes" id="UP001281447">
    <property type="component" value="Unassembled WGS sequence"/>
</dbReference>
<keyword evidence="3" id="KW-1185">Reference proteome</keyword>
<dbReference type="EMBL" id="JAWDIP010000003">
    <property type="protein sequence ID" value="MDY0393591.1"/>
    <property type="molecule type" value="Genomic_DNA"/>
</dbReference>
<evidence type="ECO:0000256" key="1">
    <source>
        <dbReference type="SAM" id="MobiDB-lite"/>
    </source>
</evidence>
<sequence length="57" mass="6679">MNEWIRSNDEFDGMIDFDKALRDPDEPERILPENDSGDHLHPNDQGYEKMAEAVDLF</sequence>
<organism evidence="2 3">
    <name type="scientific">Tigheibacillus halophilus</name>
    <dbReference type="NCBI Taxonomy" id="361280"/>
    <lineage>
        <taxon>Bacteria</taxon>
        <taxon>Bacillati</taxon>
        <taxon>Bacillota</taxon>
        <taxon>Bacilli</taxon>
        <taxon>Bacillales</taxon>
        <taxon>Bacillaceae</taxon>
        <taxon>Tigheibacillus</taxon>
    </lineage>
</organism>
<protein>
    <submittedName>
        <fullName evidence="2">Uncharacterized protein</fullName>
    </submittedName>
</protein>
<dbReference type="PANTHER" id="PTHR43784:SF2">
    <property type="entry name" value="GDSL-LIKE LIPASE_ACYLHYDROLASE, PUTATIVE (AFU_ORTHOLOGUE AFUA_2G00820)-RELATED"/>
    <property type="match status" value="1"/>
</dbReference>